<gene>
    <name evidence="1" type="ORF">M132T_22280</name>
</gene>
<proteinExistence type="predicted"/>
<sequence length="51" mass="5718">MGTNCAKKLVPVGNEGRNLKDVYQITTIYAENIDRLWCIKGNIMNVGGLYE</sequence>
<name>A0AAV3WV06_9LACT</name>
<evidence type="ECO:0000313" key="2">
    <source>
        <dbReference type="Proteomes" id="UP000887127"/>
    </source>
</evidence>
<dbReference type="GeneID" id="96912542"/>
<comment type="caution">
    <text evidence="1">The sequence shown here is derived from an EMBL/GenBank/DDBJ whole genome shotgun (WGS) entry which is preliminary data.</text>
</comment>
<dbReference type="Proteomes" id="UP000887127">
    <property type="component" value="Unassembled WGS sequence"/>
</dbReference>
<reference evidence="1" key="1">
    <citation type="submission" date="2019-08" db="EMBL/GenBank/DDBJ databases">
        <title>Marinilactibacillus psychrotolerans M13-2T whole genome sequencing project.</title>
        <authorList>
            <person name="Ishikawa M."/>
            <person name="Suzuki T."/>
            <person name="Matsutani M."/>
        </authorList>
    </citation>
    <scope>NUCLEOTIDE SEQUENCE</scope>
    <source>
        <strain evidence="1">M13-2T</strain>
    </source>
</reference>
<dbReference type="AlphaFoldDB" id="A0AAV3WV06"/>
<dbReference type="RefSeq" id="WP_176935444.1">
    <property type="nucleotide sequence ID" value="NZ_BJVX01000004.1"/>
</dbReference>
<protein>
    <submittedName>
        <fullName evidence="1">Uncharacterized protein</fullName>
    </submittedName>
</protein>
<dbReference type="EMBL" id="BKBI01000020">
    <property type="protein sequence ID" value="GEQ36720.1"/>
    <property type="molecule type" value="Genomic_DNA"/>
</dbReference>
<accession>A0AAV3WV06</accession>
<organism evidence="1 2">
    <name type="scientific">Marinilactibacillus psychrotolerans</name>
    <dbReference type="NCBI Taxonomy" id="191770"/>
    <lineage>
        <taxon>Bacteria</taxon>
        <taxon>Bacillati</taxon>
        <taxon>Bacillota</taxon>
        <taxon>Bacilli</taxon>
        <taxon>Lactobacillales</taxon>
        <taxon>Carnobacteriaceae</taxon>
        <taxon>Marinilactibacillus</taxon>
    </lineage>
</organism>
<evidence type="ECO:0000313" key="1">
    <source>
        <dbReference type="EMBL" id="GEQ36720.1"/>
    </source>
</evidence>